<evidence type="ECO:0000256" key="3">
    <source>
        <dbReference type="ARBA" id="ARBA00022692"/>
    </source>
</evidence>
<name>A0A2N4U1G1_9BURK</name>
<dbReference type="Pfam" id="PF00672">
    <property type="entry name" value="HAMP"/>
    <property type="match status" value="1"/>
</dbReference>
<dbReference type="EMBL" id="PDNW01000015">
    <property type="protein sequence ID" value="PLC48846.1"/>
    <property type="molecule type" value="Genomic_DNA"/>
</dbReference>
<evidence type="ECO:0000259" key="8">
    <source>
        <dbReference type="PROSITE" id="PS50885"/>
    </source>
</evidence>
<feature type="domain" description="HAMP" evidence="8">
    <location>
        <begin position="356"/>
        <end position="417"/>
    </location>
</feature>
<dbReference type="Gene3D" id="3.30.450.20">
    <property type="entry name" value="PAS domain"/>
    <property type="match status" value="2"/>
</dbReference>
<evidence type="ECO:0000256" key="7">
    <source>
        <dbReference type="SAM" id="Phobius"/>
    </source>
</evidence>
<feature type="transmembrane region" description="Helical" evidence="7">
    <location>
        <begin position="336"/>
        <end position="354"/>
    </location>
</feature>
<dbReference type="InterPro" id="IPR052016">
    <property type="entry name" value="Bact_Sigma-Reg"/>
</dbReference>
<dbReference type="OrthoDB" id="9802500at2"/>
<dbReference type="Pfam" id="PF08269">
    <property type="entry name" value="dCache_2"/>
    <property type="match status" value="1"/>
</dbReference>
<protein>
    <submittedName>
        <fullName evidence="9">Regulator</fullName>
    </submittedName>
</protein>
<dbReference type="PANTHER" id="PTHR43156">
    <property type="entry name" value="STAGE II SPORULATION PROTEIN E-RELATED"/>
    <property type="match status" value="1"/>
</dbReference>
<dbReference type="InterPro" id="IPR003660">
    <property type="entry name" value="HAMP_dom"/>
</dbReference>
<dbReference type="PANTHER" id="PTHR43156:SF2">
    <property type="entry name" value="STAGE II SPORULATION PROTEIN E"/>
    <property type="match status" value="1"/>
</dbReference>
<keyword evidence="3 7" id="KW-0812">Transmembrane</keyword>
<dbReference type="Proteomes" id="UP000234190">
    <property type="component" value="Unassembled WGS sequence"/>
</dbReference>
<dbReference type="Gene3D" id="1.10.8.500">
    <property type="entry name" value="HAMP domain in histidine kinase"/>
    <property type="match status" value="1"/>
</dbReference>
<dbReference type="InterPro" id="IPR001932">
    <property type="entry name" value="PPM-type_phosphatase-like_dom"/>
</dbReference>
<dbReference type="InterPro" id="IPR033480">
    <property type="entry name" value="sCache_2"/>
</dbReference>
<organism evidence="9 10">
    <name type="scientific">Pollutimonas subterranea</name>
    <dbReference type="NCBI Taxonomy" id="2045210"/>
    <lineage>
        <taxon>Bacteria</taxon>
        <taxon>Pseudomonadati</taxon>
        <taxon>Pseudomonadota</taxon>
        <taxon>Betaproteobacteria</taxon>
        <taxon>Burkholderiales</taxon>
        <taxon>Alcaligenaceae</taxon>
        <taxon>Pollutimonas</taxon>
    </lineage>
</organism>
<dbReference type="GO" id="GO:0005886">
    <property type="term" value="C:plasma membrane"/>
    <property type="evidence" value="ECO:0007669"/>
    <property type="project" value="UniProtKB-SubCell"/>
</dbReference>
<reference evidence="9 10" key="1">
    <citation type="submission" date="2017-10" db="EMBL/GenBank/DDBJ databases">
        <title>Two draft genome sequences of Pusillimonas sp. strains isolated from a nitrate- and radionuclide-contaminated groundwater in Russia.</title>
        <authorList>
            <person name="Grouzdev D.S."/>
            <person name="Tourova T.P."/>
            <person name="Goeva M.A."/>
            <person name="Babich T.L."/>
            <person name="Sokolova D.S."/>
            <person name="Abdullin R."/>
            <person name="Poltaraus A.B."/>
            <person name="Toshchakov S.V."/>
            <person name="Nazina T.N."/>
        </authorList>
    </citation>
    <scope>NUCLEOTIDE SEQUENCE [LARGE SCALE GENOMIC DNA]</scope>
    <source>
        <strain evidence="9 10">JR1/69-3-13</strain>
    </source>
</reference>
<gene>
    <name evidence="9" type="ORF">CR159_16045</name>
</gene>
<evidence type="ECO:0000313" key="10">
    <source>
        <dbReference type="Proteomes" id="UP000234190"/>
    </source>
</evidence>
<comment type="caution">
    <text evidence="9">The sequence shown here is derived from an EMBL/GenBank/DDBJ whole genome shotgun (WGS) entry which is preliminary data.</text>
</comment>
<evidence type="ECO:0000256" key="4">
    <source>
        <dbReference type="ARBA" id="ARBA00022801"/>
    </source>
</evidence>
<keyword evidence="2" id="KW-1003">Cell membrane</keyword>
<dbReference type="SMART" id="SM01049">
    <property type="entry name" value="Cache_2"/>
    <property type="match status" value="1"/>
</dbReference>
<keyword evidence="5 7" id="KW-1133">Transmembrane helix</keyword>
<evidence type="ECO:0000256" key="1">
    <source>
        <dbReference type="ARBA" id="ARBA00004651"/>
    </source>
</evidence>
<evidence type="ECO:0000256" key="5">
    <source>
        <dbReference type="ARBA" id="ARBA00022989"/>
    </source>
</evidence>
<dbReference type="GO" id="GO:0016791">
    <property type="term" value="F:phosphatase activity"/>
    <property type="evidence" value="ECO:0007669"/>
    <property type="project" value="TreeGrafter"/>
</dbReference>
<dbReference type="PROSITE" id="PS50885">
    <property type="entry name" value="HAMP"/>
    <property type="match status" value="1"/>
</dbReference>
<dbReference type="CDD" id="cd06225">
    <property type="entry name" value="HAMP"/>
    <property type="match status" value="1"/>
</dbReference>
<evidence type="ECO:0000256" key="6">
    <source>
        <dbReference type="ARBA" id="ARBA00023136"/>
    </source>
</evidence>
<dbReference type="InterPro" id="IPR036457">
    <property type="entry name" value="PPM-type-like_dom_sf"/>
</dbReference>
<dbReference type="InterPro" id="IPR004010">
    <property type="entry name" value="Double_Cache_2"/>
</dbReference>
<comment type="subcellular location">
    <subcellularLocation>
        <location evidence="1">Cell membrane</location>
        <topology evidence="1">Multi-pass membrane protein</topology>
    </subcellularLocation>
</comment>
<dbReference type="Gene3D" id="3.60.40.10">
    <property type="entry name" value="PPM-type phosphatase domain"/>
    <property type="match status" value="1"/>
</dbReference>
<dbReference type="GO" id="GO:0007165">
    <property type="term" value="P:signal transduction"/>
    <property type="evidence" value="ECO:0007669"/>
    <property type="project" value="InterPro"/>
</dbReference>
<accession>A0A2N4U1G1</accession>
<sequence length="673" mass="73812">MRLTSLRSKIFLLVGITLLAGAIAVMLVTQRDVTRTVVASEEVAVRNVLNLLIKDSEARWGGLLTDKISTVRAGRGELASLGATMRSVLDMYVEQVEQGSLDTEQAQALARQWIADMPVNAQRFAFAFGPELVTLTSSRHEMTGQDLSTVTDFKGNALAAAAYQEARTVGQSFAIYRWPASGDPGASGLRYAWFGYFEPWDWLFAISGDAHAIVTQFDQRRDEMETSIKEVLQSLQIARSGFAFILTGEDQPLAPLPQAHTGLLDEQDTATSRTLRQLLRSVPSNGDIETLQFDPVDNGEPWQISAAHFKPLGWTIVAAVPAQDLTSAATSLRNRLGWIFLLVLAVTLAVAWALSARLTRPLQQLSDFARALPDQDLSVASPIPEHISRLPLKQPDEVGRLAATFIFMDQQLREKIASLLLETSSRERFESELNIARDIQMGLLPTPLASEVLRQVDLYATMIPAKEVGGDLYDYFMLPDGRLCFAIGDVSGKGVPAALFMAITRTLIRASAEDETDPAMLMERVNNRLSENNPNMMFVTLVIGVLDLVTGDLDWSNGGHPALCLVQTDGQLRLLEGRSGPACGVQEDLPYRRFSTRLEPGEILLGYTDGVTEAVGPDGTLYGEERLFARLAGLQESSAVDFSTTLLQDLHEFVQQTEQSDDITLIAAKRATP</sequence>
<dbReference type="Pfam" id="PF07228">
    <property type="entry name" value="SpoIIE"/>
    <property type="match status" value="1"/>
</dbReference>
<dbReference type="SMART" id="SM00331">
    <property type="entry name" value="PP2C_SIG"/>
    <property type="match status" value="1"/>
</dbReference>
<keyword evidence="4" id="KW-0378">Hydrolase</keyword>
<evidence type="ECO:0000313" key="9">
    <source>
        <dbReference type="EMBL" id="PLC48846.1"/>
    </source>
</evidence>
<keyword evidence="6 7" id="KW-0472">Membrane</keyword>
<dbReference type="AlphaFoldDB" id="A0A2N4U1G1"/>
<dbReference type="SUPFAM" id="SSF81606">
    <property type="entry name" value="PP2C-like"/>
    <property type="match status" value="1"/>
</dbReference>
<keyword evidence="10" id="KW-1185">Reference proteome</keyword>
<dbReference type="RefSeq" id="WP_102074978.1">
    <property type="nucleotide sequence ID" value="NZ_PDNW01000015.1"/>
</dbReference>
<evidence type="ECO:0000256" key="2">
    <source>
        <dbReference type="ARBA" id="ARBA00022475"/>
    </source>
</evidence>
<proteinExistence type="predicted"/>